<dbReference type="Pfam" id="PF13378">
    <property type="entry name" value="MR_MLE_C"/>
    <property type="match status" value="1"/>
</dbReference>
<evidence type="ECO:0000313" key="10">
    <source>
        <dbReference type="EMBL" id="GAX01863.1"/>
    </source>
</evidence>
<feature type="binding site" evidence="6">
    <location>
        <position position="137"/>
    </location>
    <ligand>
        <name>substrate</name>
    </ligand>
</feature>
<dbReference type="InterPro" id="IPR034603">
    <property type="entry name" value="Dipeptide_epimerase"/>
</dbReference>
<keyword evidence="3 7" id="KW-0460">Magnesium</keyword>
<dbReference type="OrthoDB" id="9775391at2"/>
<gene>
    <name evidence="10" type="primary">rspA</name>
    <name evidence="10" type="ORF">IWT126_01926</name>
</gene>
<evidence type="ECO:0000256" key="1">
    <source>
        <dbReference type="ARBA" id="ARBA00008031"/>
    </source>
</evidence>
<dbReference type="CDD" id="cd03319">
    <property type="entry name" value="L-Ala-DL-Glu_epimerase"/>
    <property type="match status" value="1"/>
</dbReference>
<dbReference type="Gene3D" id="3.30.390.10">
    <property type="entry name" value="Enolase-like, N-terminal domain"/>
    <property type="match status" value="1"/>
</dbReference>
<feature type="binding site" evidence="7">
    <location>
        <position position="246"/>
    </location>
    <ligand>
        <name>Mg(2+)</name>
        <dbReference type="ChEBI" id="CHEBI:18420"/>
    </ligand>
</feature>
<dbReference type="FunFam" id="3.30.390.10:FF:000009">
    <property type="entry name" value="Hydrophobic dipeptide epimerase"/>
    <property type="match status" value="1"/>
</dbReference>
<dbReference type="GO" id="GO:0006518">
    <property type="term" value="P:peptide metabolic process"/>
    <property type="evidence" value="ECO:0007669"/>
    <property type="project" value="UniProtKB-ARBA"/>
</dbReference>
<dbReference type="InterPro" id="IPR013341">
    <property type="entry name" value="Mandelate_racemase_N_dom"/>
</dbReference>
<feature type="active site" description="Proton acceptor; specific for (R)-substrate epimerization" evidence="5">
    <location>
        <position position="164"/>
    </location>
</feature>
<dbReference type="RefSeq" id="WP_089137032.1">
    <property type="nucleotide sequence ID" value="NZ_BCMG01000010.1"/>
</dbReference>
<dbReference type="EC" id="5.1.1.-" evidence="8"/>
<sequence>MSLKIKKIETFPIAVPLKSPFKTALRTVTTAESLIVKMTDSDGVVGLGEAAPTAPITGDTSASIRYAIEQVIAPKLIGASLNQPERVKQLIDTALVGNHSPKAAVNIAVNDLLAQHYGVSLSQWLGGYRQTVATDYTVSVGTAAEMVRHAKQLVAAGFNTLKVKVGSQSPFEDLKQVRAIRDAVGPDVKIRLDANQGWRKKQAAKMINQMATDGLAIELVEQPVPADDFEGMAYVTAHTDTPIMADESIFSVKDALRLLKMDGCDIINLKLMKAGGIDNALKINTLAEVFGVPCMVGSMIESQVSVTAAAEMAAAKSNIQYYDLDAAMMFTKQPTTGGITHAGSEITIPSESGLGIQFQTK</sequence>
<feature type="binding site" evidence="6">
    <location>
        <position position="162"/>
    </location>
    <ligand>
        <name>substrate</name>
    </ligand>
</feature>
<dbReference type="InterPro" id="IPR029017">
    <property type="entry name" value="Enolase-like_N"/>
</dbReference>
<dbReference type="GO" id="GO:0000287">
    <property type="term" value="F:magnesium ion binding"/>
    <property type="evidence" value="ECO:0007669"/>
    <property type="project" value="UniProtKB-ARBA"/>
</dbReference>
<evidence type="ECO:0000259" key="9">
    <source>
        <dbReference type="SMART" id="SM00922"/>
    </source>
</evidence>
<dbReference type="InterPro" id="IPR013342">
    <property type="entry name" value="Mandelate_racemase_C"/>
</dbReference>
<dbReference type="SUPFAM" id="SSF54826">
    <property type="entry name" value="Enolase N-terminal domain-like"/>
    <property type="match status" value="1"/>
</dbReference>
<dbReference type="GO" id="GO:0016855">
    <property type="term" value="F:racemase and epimerase activity, acting on amino acids and derivatives"/>
    <property type="evidence" value="ECO:0007669"/>
    <property type="project" value="UniProtKB-UniRule"/>
</dbReference>
<dbReference type="Gene3D" id="3.20.20.120">
    <property type="entry name" value="Enolase-like C-terminal domain"/>
    <property type="match status" value="1"/>
</dbReference>
<evidence type="ECO:0000256" key="2">
    <source>
        <dbReference type="ARBA" id="ARBA00022723"/>
    </source>
</evidence>
<comment type="cofactor">
    <cofactor evidence="7 8">
        <name>Mg(2+)</name>
        <dbReference type="ChEBI" id="CHEBI:18420"/>
    </cofactor>
    <text evidence="7 8">Binds 1 Mg(2+) ion per subunit.</text>
</comment>
<accession>A0A1Z5IJB9</accession>
<dbReference type="Proteomes" id="UP000198402">
    <property type="component" value="Unassembled WGS sequence"/>
</dbReference>
<feature type="binding site" evidence="6">
    <location>
        <position position="298"/>
    </location>
    <ligand>
        <name>substrate</name>
    </ligand>
</feature>
<evidence type="ECO:0000313" key="11">
    <source>
        <dbReference type="Proteomes" id="UP000198402"/>
    </source>
</evidence>
<evidence type="ECO:0000256" key="6">
    <source>
        <dbReference type="PIRSR" id="PIRSR634603-2"/>
    </source>
</evidence>
<keyword evidence="2 7" id="KW-0479">Metal-binding</keyword>
<feature type="binding site" evidence="7">
    <location>
        <position position="221"/>
    </location>
    <ligand>
        <name>Mg(2+)</name>
        <dbReference type="ChEBI" id="CHEBI:18420"/>
    </ligand>
</feature>
<protein>
    <recommendedName>
        <fullName evidence="8">Dipeptide epimerase</fullName>
        <ecNumber evidence="8">5.1.1.-</ecNumber>
    </recommendedName>
</protein>
<reference evidence="10 11" key="1">
    <citation type="submission" date="2015-11" db="EMBL/GenBank/DDBJ databases">
        <title>Draft genome sequences of new species of the genus Lactobacillus isolated from orchardgrass silage.</title>
        <authorList>
            <person name="Tohno M."/>
            <person name="Tanizawa Y."/>
            <person name="Arita M."/>
        </authorList>
    </citation>
    <scope>NUCLEOTIDE SEQUENCE [LARGE SCALE GENOMIC DNA]</scope>
    <source>
        <strain evidence="10 11">IWT126</strain>
    </source>
</reference>
<dbReference type="SMART" id="SM00922">
    <property type="entry name" value="MR_MLE"/>
    <property type="match status" value="1"/>
</dbReference>
<dbReference type="SFLD" id="SFLDF00009">
    <property type="entry name" value="o-succinylbenzoate_synthase"/>
    <property type="match status" value="1"/>
</dbReference>
<feature type="active site" description="Proton acceptor; specific for (S)-substrate epimerization" evidence="5">
    <location>
        <position position="270"/>
    </location>
</feature>
<evidence type="ECO:0000256" key="7">
    <source>
        <dbReference type="PIRSR" id="PIRSR634603-3"/>
    </source>
</evidence>
<organism evidence="10 11">
    <name type="scientific">Secundilactobacillus silagei JCM 19001</name>
    <dbReference type="NCBI Taxonomy" id="1302250"/>
    <lineage>
        <taxon>Bacteria</taxon>
        <taxon>Bacillati</taxon>
        <taxon>Bacillota</taxon>
        <taxon>Bacilli</taxon>
        <taxon>Lactobacillales</taxon>
        <taxon>Lactobacillaceae</taxon>
        <taxon>Secundilactobacillus</taxon>
    </lineage>
</organism>
<evidence type="ECO:0000256" key="4">
    <source>
        <dbReference type="ARBA" id="ARBA00023235"/>
    </source>
</evidence>
<dbReference type="PANTHER" id="PTHR48073">
    <property type="entry name" value="O-SUCCINYLBENZOATE SYNTHASE-RELATED"/>
    <property type="match status" value="1"/>
</dbReference>
<keyword evidence="4 8" id="KW-0413">Isomerase</keyword>
<dbReference type="SFLD" id="SFLDS00001">
    <property type="entry name" value="Enolase"/>
    <property type="match status" value="1"/>
</dbReference>
<feature type="binding site" evidence="6">
    <location>
        <position position="26"/>
    </location>
    <ligand>
        <name>substrate</name>
    </ligand>
</feature>
<comment type="similarity">
    <text evidence="1 8">Belongs to the mandelate racemase/muconate lactonizing enzyme family.</text>
</comment>
<dbReference type="EMBL" id="BCMG01000010">
    <property type="protein sequence ID" value="GAX01863.1"/>
    <property type="molecule type" value="Genomic_DNA"/>
</dbReference>
<feature type="domain" description="Mandelate racemase/muconate lactonizing enzyme C-terminal" evidence="9">
    <location>
        <begin position="143"/>
        <end position="242"/>
    </location>
</feature>
<feature type="binding site" evidence="6">
    <location>
        <position position="325"/>
    </location>
    <ligand>
        <name>substrate</name>
    </ligand>
</feature>
<feature type="binding site" evidence="7">
    <location>
        <position position="193"/>
    </location>
    <ligand>
        <name>Mg(2+)</name>
        <dbReference type="ChEBI" id="CHEBI:18420"/>
    </ligand>
</feature>
<dbReference type="SUPFAM" id="SSF51604">
    <property type="entry name" value="Enolase C-terminal domain-like"/>
    <property type="match status" value="1"/>
</dbReference>
<dbReference type="SFLD" id="SFLDG00180">
    <property type="entry name" value="muconate_cycloisomerase"/>
    <property type="match status" value="1"/>
</dbReference>
<proteinExistence type="inferred from homology"/>
<dbReference type="InterPro" id="IPR036849">
    <property type="entry name" value="Enolase-like_C_sf"/>
</dbReference>
<dbReference type="PANTHER" id="PTHR48073:SF2">
    <property type="entry name" value="O-SUCCINYLBENZOATE SYNTHASE"/>
    <property type="match status" value="1"/>
</dbReference>
<name>A0A1Z5IJB9_9LACO</name>
<comment type="caution">
    <text evidence="10">The sequence shown here is derived from an EMBL/GenBank/DDBJ whole genome shotgun (WGS) entry which is preliminary data.</text>
</comment>
<dbReference type="InterPro" id="IPR029065">
    <property type="entry name" value="Enolase_C-like"/>
</dbReference>
<keyword evidence="11" id="KW-1185">Reference proteome</keyword>
<evidence type="ECO:0000256" key="8">
    <source>
        <dbReference type="RuleBase" id="RU366006"/>
    </source>
</evidence>
<dbReference type="Pfam" id="PF02746">
    <property type="entry name" value="MR_MLE_N"/>
    <property type="match status" value="1"/>
</dbReference>
<feature type="binding site" evidence="6">
    <location>
        <position position="323"/>
    </location>
    <ligand>
        <name>substrate</name>
    </ligand>
</feature>
<evidence type="ECO:0000256" key="3">
    <source>
        <dbReference type="ARBA" id="ARBA00022842"/>
    </source>
</evidence>
<dbReference type="AlphaFoldDB" id="A0A1Z5IJB9"/>
<feature type="binding site" evidence="6">
    <location>
        <position position="300"/>
    </location>
    <ligand>
        <name>substrate</name>
    </ligand>
</feature>
<dbReference type="STRING" id="1302250.GCA_001313225_01416"/>
<evidence type="ECO:0000256" key="5">
    <source>
        <dbReference type="PIRSR" id="PIRSR634603-1"/>
    </source>
</evidence>